<proteinExistence type="predicted"/>
<reference evidence="5" key="1">
    <citation type="journal article" date="2019" name="Int. J. Syst. Evol. Microbiol.">
        <title>The Global Catalogue of Microorganisms (GCM) 10K type strain sequencing project: providing services to taxonomists for standard genome sequencing and annotation.</title>
        <authorList>
            <consortium name="The Broad Institute Genomics Platform"/>
            <consortium name="The Broad Institute Genome Sequencing Center for Infectious Disease"/>
            <person name="Wu L."/>
            <person name="Ma J."/>
        </authorList>
    </citation>
    <scope>NUCLEOTIDE SEQUENCE [LARGE SCALE GENOMIC DNA]</scope>
    <source>
        <strain evidence="5">CGMCC 1.8860</strain>
    </source>
</reference>
<dbReference type="SUPFAM" id="SSF55729">
    <property type="entry name" value="Acyl-CoA N-acyltransferases (Nat)"/>
    <property type="match status" value="1"/>
</dbReference>
<keyword evidence="2" id="KW-0012">Acyltransferase</keyword>
<dbReference type="PROSITE" id="PS51186">
    <property type="entry name" value="GNAT"/>
    <property type="match status" value="1"/>
</dbReference>
<evidence type="ECO:0000256" key="1">
    <source>
        <dbReference type="ARBA" id="ARBA00022679"/>
    </source>
</evidence>
<evidence type="ECO:0000259" key="3">
    <source>
        <dbReference type="PROSITE" id="PS51186"/>
    </source>
</evidence>
<dbReference type="InterPro" id="IPR050832">
    <property type="entry name" value="Bact_Acetyltransf"/>
</dbReference>
<dbReference type="CDD" id="cd04301">
    <property type="entry name" value="NAT_SF"/>
    <property type="match status" value="1"/>
</dbReference>
<keyword evidence="5" id="KW-1185">Reference proteome</keyword>
<dbReference type="RefSeq" id="WP_229679212.1">
    <property type="nucleotide sequence ID" value="NZ_BMLY01000005.1"/>
</dbReference>
<keyword evidence="1" id="KW-0808">Transferase</keyword>
<sequence length="153" mass="16182">MPVPPGIAIAMLEHTRPTVAAQIAFVMQCAAPEAPWLPEAAAVTVDPARYLGAMRGDEIAGVVALSALQGGMQLVSSLAVIPKAQRQGIGLALLEVALQLAAGQTVLLVAQALNTRALALYQQAGFVEQGRFTDETRSEEMIRLWRPAPDQSI</sequence>
<accession>A0ABQ2PPM8</accession>
<dbReference type="InterPro" id="IPR016181">
    <property type="entry name" value="Acyl_CoA_acyltransferase"/>
</dbReference>
<evidence type="ECO:0000313" key="4">
    <source>
        <dbReference type="EMBL" id="GGP27286.1"/>
    </source>
</evidence>
<gene>
    <name evidence="4" type="ORF">GCM10010971_31050</name>
</gene>
<dbReference type="Proteomes" id="UP000621859">
    <property type="component" value="Unassembled WGS sequence"/>
</dbReference>
<organism evidence="4 5">
    <name type="scientific">Silvimonas amylolytica</name>
    <dbReference type="NCBI Taxonomy" id="449663"/>
    <lineage>
        <taxon>Bacteria</taxon>
        <taxon>Pseudomonadati</taxon>
        <taxon>Pseudomonadota</taxon>
        <taxon>Betaproteobacteria</taxon>
        <taxon>Neisseriales</taxon>
        <taxon>Chitinibacteraceae</taxon>
        <taxon>Silvimonas</taxon>
    </lineage>
</organism>
<evidence type="ECO:0000313" key="5">
    <source>
        <dbReference type="Proteomes" id="UP000621859"/>
    </source>
</evidence>
<dbReference type="Pfam" id="PF00583">
    <property type="entry name" value="Acetyltransf_1"/>
    <property type="match status" value="1"/>
</dbReference>
<evidence type="ECO:0000256" key="2">
    <source>
        <dbReference type="ARBA" id="ARBA00023315"/>
    </source>
</evidence>
<dbReference type="Gene3D" id="3.40.630.30">
    <property type="match status" value="1"/>
</dbReference>
<dbReference type="EMBL" id="BMLY01000005">
    <property type="protein sequence ID" value="GGP27286.1"/>
    <property type="molecule type" value="Genomic_DNA"/>
</dbReference>
<comment type="caution">
    <text evidence="4">The sequence shown here is derived from an EMBL/GenBank/DDBJ whole genome shotgun (WGS) entry which is preliminary data.</text>
</comment>
<dbReference type="PANTHER" id="PTHR43877">
    <property type="entry name" value="AMINOALKYLPHOSPHONATE N-ACETYLTRANSFERASE-RELATED-RELATED"/>
    <property type="match status" value="1"/>
</dbReference>
<dbReference type="PANTHER" id="PTHR43877:SF2">
    <property type="entry name" value="AMINOALKYLPHOSPHONATE N-ACETYLTRANSFERASE-RELATED"/>
    <property type="match status" value="1"/>
</dbReference>
<protein>
    <recommendedName>
        <fullName evidence="3">N-acetyltransferase domain-containing protein</fullName>
    </recommendedName>
</protein>
<feature type="domain" description="N-acetyltransferase" evidence="3">
    <location>
        <begin position="10"/>
        <end position="149"/>
    </location>
</feature>
<dbReference type="InterPro" id="IPR000182">
    <property type="entry name" value="GNAT_dom"/>
</dbReference>
<name>A0ABQ2PPM8_9NEIS</name>